<dbReference type="EMBL" id="WLYX01000001">
    <property type="protein sequence ID" value="MTD32560.1"/>
    <property type="molecule type" value="Genomic_DNA"/>
</dbReference>
<evidence type="ECO:0000259" key="1">
    <source>
        <dbReference type="PROSITE" id="PS50112"/>
    </source>
</evidence>
<dbReference type="InterPro" id="IPR000014">
    <property type="entry name" value="PAS"/>
</dbReference>
<dbReference type="RefSeq" id="WP_312854344.1">
    <property type="nucleotide sequence ID" value="NZ_WLYX01000001.1"/>
</dbReference>
<dbReference type="SUPFAM" id="SSF55785">
    <property type="entry name" value="PYP-like sensor domain (PAS domain)"/>
    <property type="match status" value="1"/>
</dbReference>
<dbReference type="InterPro" id="IPR029787">
    <property type="entry name" value="Nucleotide_cyclase"/>
</dbReference>
<dbReference type="InterPro" id="IPR000160">
    <property type="entry name" value="GGDEF_dom"/>
</dbReference>
<gene>
    <name evidence="4" type="ORF">GKE73_02280</name>
</gene>
<dbReference type="PROSITE" id="PS50113">
    <property type="entry name" value="PAC"/>
    <property type="match status" value="2"/>
</dbReference>
<dbReference type="InterPro" id="IPR043128">
    <property type="entry name" value="Rev_trsase/Diguanyl_cyclase"/>
</dbReference>
<dbReference type="SMART" id="SM00091">
    <property type="entry name" value="PAS"/>
    <property type="match status" value="1"/>
</dbReference>
<dbReference type="NCBIfam" id="TIGR00229">
    <property type="entry name" value="sensory_box"/>
    <property type="match status" value="1"/>
</dbReference>
<dbReference type="SMART" id="SM00267">
    <property type="entry name" value="GGDEF"/>
    <property type="match status" value="1"/>
</dbReference>
<organism evidence="4 5">
    <name type="scientific">Paludibacterium denitrificans</name>
    <dbReference type="NCBI Taxonomy" id="2675226"/>
    <lineage>
        <taxon>Bacteria</taxon>
        <taxon>Pseudomonadati</taxon>
        <taxon>Pseudomonadota</taxon>
        <taxon>Betaproteobacteria</taxon>
        <taxon>Neisseriales</taxon>
        <taxon>Chromobacteriaceae</taxon>
        <taxon>Paludibacterium</taxon>
    </lineage>
</organism>
<feature type="domain" description="PAC" evidence="2">
    <location>
        <begin position="86"/>
        <end position="138"/>
    </location>
</feature>
<evidence type="ECO:0000259" key="2">
    <source>
        <dbReference type="PROSITE" id="PS50113"/>
    </source>
</evidence>
<dbReference type="Pfam" id="PF00990">
    <property type="entry name" value="GGDEF"/>
    <property type="match status" value="1"/>
</dbReference>
<evidence type="ECO:0000259" key="3">
    <source>
        <dbReference type="PROSITE" id="PS50887"/>
    </source>
</evidence>
<dbReference type="InterPro" id="IPR000700">
    <property type="entry name" value="PAS-assoc_C"/>
</dbReference>
<feature type="domain" description="PAS" evidence="1">
    <location>
        <begin position="21"/>
        <end position="66"/>
    </location>
</feature>
<dbReference type="Pfam" id="PF13426">
    <property type="entry name" value="PAS_9"/>
    <property type="match status" value="1"/>
</dbReference>
<feature type="domain" description="GGDEF" evidence="3">
    <location>
        <begin position="170"/>
        <end position="251"/>
    </location>
</feature>
<accession>A0A844GB33</accession>
<comment type="caution">
    <text evidence="4">The sequence shown here is derived from an EMBL/GenBank/DDBJ whole genome shotgun (WGS) entry which is preliminary data.</text>
</comment>
<dbReference type="InterPro" id="IPR035965">
    <property type="entry name" value="PAS-like_dom_sf"/>
</dbReference>
<dbReference type="CDD" id="cd01949">
    <property type="entry name" value="GGDEF"/>
    <property type="match status" value="1"/>
</dbReference>
<dbReference type="PANTHER" id="PTHR46663:SF3">
    <property type="entry name" value="SLL0267 PROTEIN"/>
    <property type="match status" value="1"/>
</dbReference>
<dbReference type="SUPFAM" id="SSF55073">
    <property type="entry name" value="Nucleotide cyclase"/>
    <property type="match status" value="1"/>
</dbReference>
<protein>
    <submittedName>
        <fullName evidence="4">Diguanylate cyclase</fullName>
    </submittedName>
</protein>
<dbReference type="Gene3D" id="3.30.70.270">
    <property type="match status" value="1"/>
</dbReference>
<feature type="domain" description="PAC" evidence="2">
    <location>
        <begin position="1"/>
        <end position="17"/>
    </location>
</feature>
<dbReference type="CDD" id="cd00130">
    <property type="entry name" value="PAS"/>
    <property type="match status" value="1"/>
</dbReference>
<sequence>MARDVTRQRQMEQQLHQASIVFQTSAEGILILDAQRRIVSANAAFTQLTGYPSEAALQRNPDDFLHVQPHTEPFYQQLADNTPDHWHGDMLCQRRDGSQFPCRQHICAVNDEQGQLSHYVLAFSDLSAIRAAEEHIHHLAYHDELTGLGNRHHLQRELEKEIRRAERNGHSVGILFVDLDGFKQVNDTLGHGAGDQLLASIAKRLQRHLRSSDIATRRAATNSCWPFRTCSSRKSARGWPKTCWPSCATRS</sequence>
<dbReference type="PROSITE" id="PS50112">
    <property type="entry name" value="PAS"/>
    <property type="match status" value="1"/>
</dbReference>
<dbReference type="PANTHER" id="PTHR46663">
    <property type="entry name" value="DIGUANYLATE CYCLASE DGCT-RELATED"/>
    <property type="match status" value="1"/>
</dbReference>
<dbReference type="Proteomes" id="UP000446658">
    <property type="component" value="Unassembled WGS sequence"/>
</dbReference>
<evidence type="ECO:0000313" key="4">
    <source>
        <dbReference type="EMBL" id="MTD32560.1"/>
    </source>
</evidence>
<dbReference type="Gene3D" id="3.30.450.20">
    <property type="entry name" value="PAS domain"/>
    <property type="match status" value="1"/>
</dbReference>
<dbReference type="PROSITE" id="PS50887">
    <property type="entry name" value="GGDEF"/>
    <property type="match status" value="1"/>
</dbReference>
<dbReference type="AlphaFoldDB" id="A0A844GB33"/>
<dbReference type="InterPro" id="IPR052163">
    <property type="entry name" value="DGC-Regulatory_Protein"/>
</dbReference>
<proteinExistence type="predicted"/>
<name>A0A844GB33_9NEIS</name>
<reference evidence="4 5" key="1">
    <citation type="submission" date="2019-11" db="EMBL/GenBank/DDBJ databases">
        <title>Draft genome sequence of Paludibacterium sp. dN18-1.</title>
        <authorList>
            <person name="Im W.-T."/>
        </authorList>
    </citation>
    <scope>NUCLEOTIDE SEQUENCE [LARGE SCALE GENOMIC DNA]</scope>
    <source>
        <strain evidence="5">dN 18-1</strain>
    </source>
</reference>
<dbReference type="NCBIfam" id="TIGR00254">
    <property type="entry name" value="GGDEF"/>
    <property type="match status" value="1"/>
</dbReference>
<evidence type="ECO:0000313" key="5">
    <source>
        <dbReference type="Proteomes" id="UP000446658"/>
    </source>
</evidence>
<keyword evidence="5" id="KW-1185">Reference proteome</keyword>